<evidence type="ECO:0000256" key="2">
    <source>
        <dbReference type="SAM" id="Phobius"/>
    </source>
</evidence>
<feature type="transmembrane region" description="Helical" evidence="2">
    <location>
        <begin position="2350"/>
        <end position="2366"/>
    </location>
</feature>
<feature type="transmembrane region" description="Helical" evidence="2">
    <location>
        <begin position="2408"/>
        <end position="2429"/>
    </location>
</feature>
<reference evidence="5" key="1">
    <citation type="journal article" date="2006" name="PLoS Biol.">
        <title>Macronuclear genome sequence of the ciliate Tetrahymena thermophila, a model eukaryote.</title>
        <authorList>
            <person name="Eisen J.A."/>
            <person name="Coyne R.S."/>
            <person name="Wu M."/>
            <person name="Wu D."/>
            <person name="Thiagarajan M."/>
            <person name="Wortman J.R."/>
            <person name="Badger J.H."/>
            <person name="Ren Q."/>
            <person name="Amedeo P."/>
            <person name="Jones K.M."/>
            <person name="Tallon L.J."/>
            <person name="Delcher A.L."/>
            <person name="Salzberg S.L."/>
            <person name="Silva J.C."/>
            <person name="Haas B.J."/>
            <person name="Majoros W.H."/>
            <person name="Farzad M."/>
            <person name="Carlton J.M."/>
            <person name="Smith R.K. Jr."/>
            <person name="Garg J."/>
            <person name="Pearlman R.E."/>
            <person name="Karrer K.M."/>
            <person name="Sun L."/>
            <person name="Manning G."/>
            <person name="Elde N.C."/>
            <person name="Turkewitz A.P."/>
            <person name="Asai D.J."/>
            <person name="Wilkes D.E."/>
            <person name="Wang Y."/>
            <person name="Cai H."/>
            <person name="Collins K."/>
            <person name="Stewart B.A."/>
            <person name="Lee S.R."/>
            <person name="Wilamowska K."/>
            <person name="Weinberg Z."/>
            <person name="Ruzzo W.L."/>
            <person name="Wloga D."/>
            <person name="Gaertig J."/>
            <person name="Frankel J."/>
            <person name="Tsao C.-C."/>
            <person name="Gorovsky M.A."/>
            <person name="Keeling P.J."/>
            <person name="Waller R.F."/>
            <person name="Patron N.J."/>
            <person name="Cherry J.M."/>
            <person name="Stover N.A."/>
            <person name="Krieger C.J."/>
            <person name="del Toro C."/>
            <person name="Ryder H.F."/>
            <person name="Williamson S.C."/>
            <person name="Barbeau R.A."/>
            <person name="Hamilton E.P."/>
            <person name="Orias E."/>
        </authorList>
    </citation>
    <scope>NUCLEOTIDE SEQUENCE [LARGE SCALE GENOMIC DNA]</scope>
    <source>
        <strain evidence="5">SB210</strain>
    </source>
</reference>
<feature type="coiled-coil region" evidence="1">
    <location>
        <begin position="2616"/>
        <end position="2643"/>
    </location>
</feature>
<feature type="transmembrane region" description="Helical" evidence="2">
    <location>
        <begin position="2512"/>
        <end position="2534"/>
    </location>
</feature>
<dbReference type="eggNOG" id="KOG3525">
    <property type="taxonomic scope" value="Eukaryota"/>
</dbReference>
<keyword evidence="2" id="KW-0472">Membrane</keyword>
<dbReference type="KEGG" id="tet:TTHERM_00316200"/>
<accession>I7M2P8</accession>
<dbReference type="InParanoid" id="I7M2P8"/>
<gene>
    <name evidence="4" type="ORF">TTHERM_00316200</name>
</gene>
<evidence type="ECO:0000256" key="3">
    <source>
        <dbReference type="SAM" id="SignalP"/>
    </source>
</evidence>
<sequence length="2744" mass="310647">MRQFLNFTIFFLTLLSNYVYKTYYFSGYDVDVNGITFYGGNQYIDYNNNDQLTDCPSSCTSCSNSDYCLTCTYGYFLYTPMDNNHQLCLKCPHFHLSEISQTVGCADCVSNPLTWSSKMICTYIFQAIDLGDPSLIRYQKIQTLDTKSLFYVYRDNQDRLAIRDCPGCDSWCGDQLNAKGCQTTNLSFQVPVFQQGIICKKGYYFSQNGCSKCIDNCDICSDSSKCLVCSSGYSIGLGRICVSCSSVIVNCLNCYLGNSNTNFIQDQTTLDDYTQDMLDQQGFLWRCASCNQKNIFYIPSLDQTTCESCDLNNCRACRYATVIQDQLIDHTSSPYVVDASAQDSFQKYCTLCQASYSVKYDGQCRFCSSQCSICYYGSLSGDNILYTLENDFLYLTQQQKNELGLQWKCFGCIYNSNNDSTKFLTGFDGQCVLESDFNTQNGVNLNFAVKDPNCFKWRQLTSSTSTQFECIECINGYGINMANPSQQRLCDLSVSSFNNPSLSKCLSFYYTFQGYSRQLISCTSCQQGYSPLPSKGCVNCSSGKIASSEPSDAPNATCNDCHHISSSGLDFTIVLKTTQFVSQDQALEQENQQSFPVIPQCIDCANNLVDGRCPNLCQSYCLNSQCIPDESGYSTCQACVNVQFQYDDVGLWTTSESLSQDQSSCLICPRYCDLCVERTSDEMKSMNPYFKSIDQFFGQFQYKCLVCKSVENSCLYPNGSLGLDCNNQSASTIFYDARVNQCYPCQGSDCARKIKIRQIIECRSGQAAGKENMSQSDYYKTVDATGADFGDEVFPLSVIFIEKWNPTQQLTVDFFPYTDIRGDIYFQLNAINGEGISTFEYEILIIPEQNVSINIQSNTNVYENVCRFPNEITFTNSLAKYVANINSMKLSFSILTSAGVKQNVELAFLYTNGFTFSGWNEFYFSYLTFIPLLNLKKGILPNDMLIKFSDNLFNSKVTFNQINFIHGVDLDTQQNTFKKLKTNCYPVIEVANMQVLQIIDLKLQNFFYPSTYSLFNFVNTTSSQSFNMIVDGMEINNCKFSNTNFIQLVASTASIKISNFKMTQNFFDQSAILYQAQGHNFPVSQHTITISSTDITSQTLNCFKFIDAYNMLTTQVQQFAFYDQIQISCNNDIPSLFTSNIINCDTVSIKHSNKPFILRIVQFPVASPSQISPIIILNNFTLEGLILSNIFGQLINLVQYQFTNNYSQDPYNLKINQFTVKGLSCINQFEFGQTNLIYLKQISKILIKNLNIIDTKQVNVIFADTVSYLDIQQGSYQRSVQPKNWDFKNGFLQNLPNSDLSELNGYFLQSTTLINRVFIQGFTFSYLFFRDTNLVQNTQIASSNNNLPKTEYNDDQIESILVNKAKNLDYGELAIPRIIITDCTFENLFSITASQKQISLINIEGDNSVRLILDQVVSNQISAETLLEQLIKESASFALVDSMDSYFHIYGSNFSNFKTSVCLQNGFVGSLNKIFILDSHFTQANMQYLTLDNSLKGGYFNIQANYFSIKDSTFQQVVADTAGAIYYKGLTYSQLICDTVTFDQIYTSFSPLANGNGGAIYYDSQSTISSLTITGSTFTDVYANYTGGALYLICGKSQCVQMIQQNTFSNVFANQGSIFYIQHKLPAQSTTFQLNTITQDMDKLKNVLTQYYQFQDIDAKTLQDDLQLFYLMIMIGGVFNFQSNTLSGIQTVQGFIYGQQIVFKSNQNKISQSNFYFTPYIYLAGSYFNSNTFEFDDISFCNDCVKDPVFSFLNTASAFDSFILIENPTQQTFVTDIIMNKVICGVCSQGLLGFTKVSNQITLQKGDIQNCESNQGIIYIKAAVSNKRNLQTAQQISTIDGYKFQNNLAMYGTAIYSSNCSLIVQNSQITSNQATDTAGGLYFYSAENIQNTLKLINTQITQNSAKYAGGIKCIGTFAQLLQGSTVEMNTATYGKDIVAYPVGLILSVNGTEHQPDQDGIVRISNWASGTSDYQDMGFYFISSDNKKQILQADQTSSLTVSLNYGSSSVPSTAKILGTQTAKYDQIYNGFVLDKIILQQYPLQQLLIKASSPTVQIPVFDSDGTLISVKNDYILQMIIQMRKCTVGEAYIEITGNCFYCSKGTYSLLTESKQCLNCPKYGVENCPGGNQMNLTDGYWRPDETSDLIESCFNYESNCLGGLKTGDSSCAEGHIGALCEVCDITGREWGESYSFSSNFKCGKCSEVVGNTFKMIGLSIYTFLAIIFSVRSTKALLDSYIITFYLQKINFLPKKAVQNQESVGIIIKIFTTYIQLLLVIQTFKLQLPPGLRDISASIGDPVQQMSFSMDCALYQMQKKIPITYFRLLWAQFMPIIYVSLYLLGHYIYINIKRFRFHNVTAWISIIYMFISMQPSIVRTHIQTSSCRFISGENYIKADVSQICYTNTHIGWMVFYILPTLLVWIVLIPLFFLYNMHKGKKDLNKIRMQYRFGFLYSEYKQTSYFWEIVKIYQKTLVTIFINIFDQYISIKGILVIFILILYIYLQKKNSPYLEKRFNNLDIQSNLTVIVSIILAIFILDNPFAYQIWLAYTALILLNVYFIIIMLGILISGLTSKFESKLYEIYLKISKKFPSLSKLLRLPRIPKERIKYLWGCIRMSVIKHKQNENQQEKQIAKKASIEVQSLSEENRNDQVVDTPDNQNYEQNKLIIVSSQRIGLHNKNPSARVIPVSSSNQNQNINYSPVSLLNLQNMKTEQEMHNTIFQSSIFKAEFNQISQKTINIQNQNSQS</sequence>
<dbReference type="Proteomes" id="UP000009168">
    <property type="component" value="Unassembled WGS sequence"/>
</dbReference>
<feature type="transmembrane region" description="Helical" evidence="2">
    <location>
        <begin position="2482"/>
        <end position="2500"/>
    </location>
</feature>
<evidence type="ECO:0000313" key="5">
    <source>
        <dbReference type="Proteomes" id="UP000009168"/>
    </source>
</evidence>
<dbReference type="GeneID" id="7836130"/>
<keyword evidence="2" id="KW-1133">Transmembrane helix</keyword>
<evidence type="ECO:0000256" key="1">
    <source>
        <dbReference type="SAM" id="Coils"/>
    </source>
</evidence>
<keyword evidence="2 4" id="KW-0812">Transmembrane</keyword>
<keyword evidence="1" id="KW-0175">Coiled coil</keyword>
<proteinExistence type="predicted"/>
<dbReference type="InterPro" id="IPR006212">
    <property type="entry name" value="Furin_repeat"/>
</dbReference>
<feature type="transmembrane region" description="Helical" evidence="2">
    <location>
        <begin position="2323"/>
        <end position="2344"/>
    </location>
</feature>
<evidence type="ECO:0000313" key="4">
    <source>
        <dbReference type="EMBL" id="EAS01067.2"/>
    </source>
</evidence>
<name>I7M2P8_TETTS</name>
<dbReference type="PANTHER" id="PTHR11319">
    <property type="entry name" value="G PROTEIN-COUPLED RECEPTOR-RELATED"/>
    <property type="match status" value="1"/>
</dbReference>
<feature type="chain" id="PRO_5003712208" evidence="3">
    <location>
        <begin position="22"/>
        <end position="2744"/>
    </location>
</feature>
<dbReference type="RefSeq" id="XP_001021312.2">
    <property type="nucleotide sequence ID" value="XM_001021312.2"/>
</dbReference>
<feature type="transmembrane region" description="Helical" evidence="2">
    <location>
        <begin position="2208"/>
        <end position="2226"/>
    </location>
</feature>
<feature type="signal peptide" evidence="3">
    <location>
        <begin position="1"/>
        <end position="21"/>
    </location>
</feature>
<dbReference type="STRING" id="312017.I7M2P8"/>
<dbReference type="EMBL" id="GG662605">
    <property type="protein sequence ID" value="EAS01067.2"/>
    <property type="molecule type" value="Genomic_DNA"/>
</dbReference>
<dbReference type="SMART" id="SM00261">
    <property type="entry name" value="FU"/>
    <property type="match status" value="2"/>
</dbReference>
<feature type="transmembrane region" description="Helical" evidence="2">
    <location>
        <begin position="2540"/>
        <end position="2565"/>
    </location>
</feature>
<protein>
    <submittedName>
        <fullName evidence="4">Transmembrane protein, putative</fullName>
    </submittedName>
</protein>
<keyword evidence="3" id="KW-0732">Signal</keyword>
<organism evidence="4 5">
    <name type="scientific">Tetrahymena thermophila (strain SB210)</name>
    <dbReference type="NCBI Taxonomy" id="312017"/>
    <lineage>
        <taxon>Eukaryota</taxon>
        <taxon>Sar</taxon>
        <taxon>Alveolata</taxon>
        <taxon>Ciliophora</taxon>
        <taxon>Intramacronucleata</taxon>
        <taxon>Oligohymenophorea</taxon>
        <taxon>Hymenostomatida</taxon>
        <taxon>Tetrahymenina</taxon>
        <taxon>Tetrahymenidae</taxon>
        <taxon>Tetrahymena</taxon>
    </lineage>
</organism>
<keyword evidence="5" id="KW-1185">Reference proteome</keyword>
<dbReference type="PANTHER" id="PTHR11319:SF35">
    <property type="entry name" value="OUTER MEMBRANE PROTEIN PMPC-RELATED"/>
    <property type="match status" value="1"/>
</dbReference>